<proteinExistence type="predicted"/>
<dbReference type="Proteomes" id="UP001418222">
    <property type="component" value="Unassembled WGS sequence"/>
</dbReference>
<protein>
    <submittedName>
        <fullName evidence="2">Uncharacterized protein</fullName>
    </submittedName>
</protein>
<dbReference type="EMBL" id="JBBWWQ010000006">
    <property type="protein sequence ID" value="KAK8945212.1"/>
    <property type="molecule type" value="Genomic_DNA"/>
</dbReference>
<accession>A0AAP0BQZ0</accession>
<feature type="compositionally biased region" description="Basic and acidic residues" evidence="1">
    <location>
        <begin position="538"/>
        <end position="548"/>
    </location>
</feature>
<comment type="caution">
    <text evidence="2">The sequence shown here is derived from an EMBL/GenBank/DDBJ whole genome shotgun (WGS) entry which is preliminary data.</text>
</comment>
<feature type="compositionally biased region" description="Basic and acidic residues" evidence="1">
    <location>
        <begin position="565"/>
        <end position="575"/>
    </location>
</feature>
<name>A0AAP0BQZ0_9ASPA</name>
<organism evidence="2 3">
    <name type="scientific">Platanthera zijinensis</name>
    <dbReference type="NCBI Taxonomy" id="2320716"/>
    <lineage>
        <taxon>Eukaryota</taxon>
        <taxon>Viridiplantae</taxon>
        <taxon>Streptophyta</taxon>
        <taxon>Embryophyta</taxon>
        <taxon>Tracheophyta</taxon>
        <taxon>Spermatophyta</taxon>
        <taxon>Magnoliopsida</taxon>
        <taxon>Liliopsida</taxon>
        <taxon>Asparagales</taxon>
        <taxon>Orchidaceae</taxon>
        <taxon>Orchidoideae</taxon>
        <taxon>Orchideae</taxon>
        <taxon>Orchidinae</taxon>
        <taxon>Platanthera</taxon>
    </lineage>
</organism>
<dbReference type="AlphaFoldDB" id="A0AAP0BQZ0"/>
<gene>
    <name evidence="2" type="ORF">KSP39_PZI008228</name>
</gene>
<sequence>MAPKNGFKVVNLGYEVVRNGFKAADAEIRSVVNLLKANNLEYLLSEPTLIMKREVEEFYANARISSSGKYLKSSIDGARVKMNPKRLSKALNLVRFSAEEENEEVSEQEVSNTLAWCGYSGRNKGSILRRNLNQKGKLLCDIVGKALICKPGSHDKISKSMFNIMVRVVLIKKTDWAKVLFIKIQEGLKAPSFGRIVSLYLINTIPDKLNRKFGIKLHHMKRIDIKILERWEKVISKAPGGKTVVDEVSCAEISQSSESMDVHDPNLSSFEEEASQRDFTVQVSRPGESVEEGATSQGEIEEVPVEVDGEECLETVDRICEEFASAEGEDQPDLHARCGGLPISLEAENATHPEFAVQEDLRITMVLSQAADGETPHVAHTQSSACIAESSILNAMKAMLDEQTSSLKSFIDESVERAKAEILGEVRRAREEIMKARDVLKGDTTHINAEITRWFDKAANTVNQNVENLRSMDENLRISTQDIASLKQYISQTDETIGEGVDRSFDDGEKLYNTNEGEKFERQEEVRRRFRKDKLARKLPEDAVEPTRYHPKPQGYFTRQKKKKEKEEMEAREARGVIVIEE</sequence>
<reference evidence="2 3" key="1">
    <citation type="journal article" date="2022" name="Nat. Plants">
        <title>Genomes of leafy and leafless Platanthera orchids illuminate the evolution of mycoheterotrophy.</title>
        <authorList>
            <person name="Li M.H."/>
            <person name="Liu K.W."/>
            <person name="Li Z."/>
            <person name="Lu H.C."/>
            <person name="Ye Q.L."/>
            <person name="Zhang D."/>
            <person name="Wang J.Y."/>
            <person name="Li Y.F."/>
            <person name="Zhong Z.M."/>
            <person name="Liu X."/>
            <person name="Yu X."/>
            <person name="Liu D.K."/>
            <person name="Tu X.D."/>
            <person name="Liu B."/>
            <person name="Hao Y."/>
            <person name="Liao X.Y."/>
            <person name="Jiang Y.T."/>
            <person name="Sun W.H."/>
            <person name="Chen J."/>
            <person name="Chen Y.Q."/>
            <person name="Ai Y."/>
            <person name="Zhai J.W."/>
            <person name="Wu S.S."/>
            <person name="Zhou Z."/>
            <person name="Hsiao Y.Y."/>
            <person name="Wu W.L."/>
            <person name="Chen Y.Y."/>
            <person name="Lin Y.F."/>
            <person name="Hsu J.L."/>
            <person name="Li C.Y."/>
            <person name="Wang Z.W."/>
            <person name="Zhao X."/>
            <person name="Zhong W.Y."/>
            <person name="Ma X.K."/>
            <person name="Ma L."/>
            <person name="Huang J."/>
            <person name="Chen G.Z."/>
            <person name="Huang M.Z."/>
            <person name="Huang L."/>
            <person name="Peng D.H."/>
            <person name="Luo Y.B."/>
            <person name="Zou S.Q."/>
            <person name="Chen S.P."/>
            <person name="Lan S."/>
            <person name="Tsai W.C."/>
            <person name="Van de Peer Y."/>
            <person name="Liu Z.J."/>
        </authorList>
    </citation>
    <scope>NUCLEOTIDE SEQUENCE [LARGE SCALE GENOMIC DNA]</scope>
    <source>
        <strain evidence="2">Lor287</strain>
    </source>
</reference>
<evidence type="ECO:0000313" key="2">
    <source>
        <dbReference type="EMBL" id="KAK8945212.1"/>
    </source>
</evidence>
<evidence type="ECO:0000313" key="3">
    <source>
        <dbReference type="Proteomes" id="UP001418222"/>
    </source>
</evidence>
<feature type="region of interest" description="Disordered" evidence="1">
    <location>
        <begin position="538"/>
        <end position="582"/>
    </location>
</feature>
<evidence type="ECO:0000256" key="1">
    <source>
        <dbReference type="SAM" id="MobiDB-lite"/>
    </source>
</evidence>
<keyword evidence="3" id="KW-1185">Reference proteome</keyword>